<protein>
    <submittedName>
        <fullName evidence="10">Response regulator transcription factor</fullName>
    </submittedName>
</protein>
<organism evidence="10 11">
    <name type="scientific">Apibacter muscae</name>
    <dbReference type="NCBI Taxonomy" id="2509004"/>
    <lineage>
        <taxon>Bacteria</taxon>
        <taxon>Pseudomonadati</taxon>
        <taxon>Bacteroidota</taxon>
        <taxon>Flavobacteriia</taxon>
        <taxon>Flavobacteriales</taxon>
        <taxon>Weeksellaceae</taxon>
        <taxon>Apibacter</taxon>
    </lineage>
</organism>
<keyword evidence="5" id="KW-0804">Transcription</keyword>
<dbReference type="OrthoDB" id="9790442at2"/>
<dbReference type="RefSeq" id="WP_146263103.1">
    <property type="nucleotide sequence ID" value="NZ_SELG01000041.1"/>
</dbReference>
<dbReference type="EMBL" id="SELH01000025">
    <property type="protein sequence ID" value="TWP26684.1"/>
    <property type="molecule type" value="Genomic_DNA"/>
</dbReference>
<name>A0A563DA71_9FLAO</name>
<dbReference type="GO" id="GO:0006355">
    <property type="term" value="P:regulation of DNA-templated transcription"/>
    <property type="evidence" value="ECO:0007669"/>
    <property type="project" value="InterPro"/>
</dbReference>
<dbReference type="PANTHER" id="PTHR48111:SF22">
    <property type="entry name" value="REGULATOR OF RPOS"/>
    <property type="match status" value="1"/>
</dbReference>
<dbReference type="AlphaFoldDB" id="A0A563DA71"/>
<sequence>MKILIIEDEPSLGRFLEKGLQQAGYSITLSKDGIEGQNLAASGNFDLILLDLMLPGMNGFDILSNLRAFSISTPVIICSALSSTEQVVQGLDMGAVDYIKKPFDWDELLARIRVIQKKITHQESSILTINDLSLDIIGRKVSRGGKEIKLTAKEFILLEYLARNVNRIVSKNQIMEHVWDLDFDPGSNLVEVHMYQLRKKIDKEFEYPLIETVIGLGYTLKGIKS</sequence>
<dbReference type="GO" id="GO:0032993">
    <property type="term" value="C:protein-DNA complex"/>
    <property type="evidence" value="ECO:0007669"/>
    <property type="project" value="TreeGrafter"/>
</dbReference>
<gene>
    <name evidence="10" type="ORF">ETU09_08960</name>
</gene>
<dbReference type="PROSITE" id="PS50110">
    <property type="entry name" value="RESPONSE_REGULATORY"/>
    <property type="match status" value="1"/>
</dbReference>
<keyword evidence="4 7" id="KW-0238">DNA-binding</keyword>
<dbReference type="InterPro" id="IPR011006">
    <property type="entry name" value="CheY-like_superfamily"/>
</dbReference>
<dbReference type="SUPFAM" id="SSF52172">
    <property type="entry name" value="CheY-like"/>
    <property type="match status" value="1"/>
</dbReference>
<evidence type="ECO:0000256" key="1">
    <source>
        <dbReference type="ARBA" id="ARBA00022553"/>
    </source>
</evidence>
<dbReference type="SMART" id="SM00448">
    <property type="entry name" value="REC"/>
    <property type="match status" value="1"/>
</dbReference>
<keyword evidence="11" id="KW-1185">Reference proteome</keyword>
<evidence type="ECO:0000256" key="5">
    <source>
        <dbReference type="ARBA" id="ARBA00023163"/>
    </source>
</evidence>
<dbReference type="Gene3D" id="1.10.10.10">
    <property type="entry name" value="Winged helix-like DNA-binding domain superfamily/Winged helix DNA-binding domain"/>
    <property type="match status" value="1"/>
</dbReference>
<dbReference type="Gene3D" id="3.40.50.2300">
    <property type="match status" value="1"/>
</dbReference>
<keyword evidence="1 6" id="KW-0597">Phosphoprotein</keyword>
<feature type="domain" description="Response regulatory" evidence="8">
    <location>
        <begin position="2"/>
        <end position="116"/>
    </location>
</feature>
<keyword evidence="2" id="KW-0902">Two-component regulatory system</keyword>
<dbReference type="Pfam" id="PF00072">
    <property type="entry name" value="Response_reg"/>
    <property type="match status" value="1"/>
</dbReference>
<evidence type="ECO:0000256" key="7">
    <source>
        <dbReference type="PROSITE-ProRule" id="PRU01091"/>
    </source>
</evidence>
<reference evidence="10 11" key="1">
    <citation type="submission" date="2019-02" db="EMBL/GenBank/DDBJ databases">
        <title>Apibacter muscae sp. nov.: a novel member of the house fly microbiota.</title>
        <authorList>
            <person name="Park R."/>
        </authorList>
    </citation>
    <scope>NUCLEOTIDE SEQUENCE [LARGE SCALE GENOMIC DNA]</scope>
    <source>
        <strain evidence="10 11">AL1</strain>
    </source>
</reference>
<evidence type="ECO:0000256" key="6">
    <source>
        <dbReference type="PROSITE-ProRule" id="PRU00169"/>
    </source>
</evidence>
<dbReference type="CDD" id="cd00383">
    <property type="entry name" value="trans_reg_C"/>
    <property type="match status" value="1"/>
</dbReference>
<dbReference type="Proteomes" id="UP000319499">
    <property type="component" value="Unassembled WGS sequence"/>
</dbReference>
<feature type="DNA-binding region" description="OmpR/PhoB-type" evidence="7">
    <location>
        <begin position="124"/>
        <end position="222"/>
    </location>
</feature>
<evidence type="ECO:0000256" key="2">
    <source>
        <dbReference type="ARBA" id="ARBA00023012"/>
    </source>
</evidence>
<evidence type="ECO:0000256" key="4">
    <source>
        <dbReference type="ARBA" id="ARBA00023125"/>
    </source>
</evidence>
<dbReference type="InterPro" id="IPR001867">
    <property type="entry name" value="OmpR/PhoB-type_DNA-bd"/>
</dbReference>
<dbReference type="GO" id="GO:0000156">
    <property type="term" value="F:phosphorelay response regulator activity"/>
    <property type="evidence" value="ECO:0007669"/>
    <property type="project" value="TreeGrafter"/>
</dbReference>
<evidence type="ECO:0000259" key="8">
    <source>
        <dbReference type="PROSITE" id="PS50110"/>
    </source>
</evidence>
<dbReference type="Pfam" id="PF00486">
    <property type="entry name" value="Trans_reg_C"/>
    <property type="match status" value="1"/>
</dbReference>
<dbReference type="InterPro" id="IPR036388">
    <property type="entry name" value="WH-like_DNA-bd_sf"/>
</dbReference>
<feature type="modified residue" description="4-aspartylphosphate" evidence="6">
    <location>
        <position position="51"/>
    </location>
</feature>
<evidence type="ECO:0000259" key="9">
    <source>
        <dbReference type="PROSITE" id="PS51755"/>
    </source>
</evidence>
<keyword evidence="3" id="KW-0805">Transcription regulation</keyword>
<evidence type="ECO:0000256" key="3">
    <source>
        <dbReference type="ARBA" id="ARBA00023015"/>
    </source>
</evidence>
<dbReference type="InterPro" id="IPR001789">
    <property type="entry name" value="Sig_transdc_resp-reg_receiver"/>
</dbReference>
<dbReference type="GO" id="GO:0000976">
    <property type="term" value="F:transcription cis-regulatory region binding"/>
    <property type="evidence" value="ECO:0007669"/>
    <property type="project" value="TreeGrafter"/>
</dbReference>
<dbReference type="PROSITE" id="PS51755">
    <property type="entry name" value="OMPR_PHOB"/>
    <property type="match status" value="1"/>
</dbReference>
<dbReference type="InterPro" id="IPR039420">
    <property type="entry name" value="WalR-like"/>
</dbReference>
<dbReference type="FunFam" id="1.10.10.10:FF:000005">
    <property type="entry name" value="Two-component system response regulator"/>
    <property type="match status" value="1"/>
</dbReference>
<feature type="domain" description="OmpR/PhoB-type" evidence="9">
    <location>
        <begin position="124"/>
        <end position="222"/>
    </location>
</feature>
<comment type="caution">
    <text evidence="10">The sequence shown here is derived from an EMBL/GenBank/DDBJ whole genome shotgun (WGS) entry which is preliminary data.</text>
</comment>
<dbReference type="SMART" id="SM00862">
    <property type="entry name" value="Trans_reg_C"/>
    <property type="match status" value="1"/>
</dbReference>
<accession>A0A563DA71</accession>
<evidence type="ECO:0000313" key="11">
    <source>
        <dbReference type="Proteomes" id="UP000319499"/>
    </source>
</evidence>
<evidence type="ECO:0000313" key="10">
    <source>
        <dbReference type="EMBL" id="TWP26684.1"/>
    </source>
</evidence>
<dbReference type="GO" id="GO:0005829">
    <property type="term" value="C:cytosol"/>
    <property type="evidence" value="ECO:0007669"/>
    <property type="project" value="TreeGrafter"/>
</dbReference>
<proteinExistence type="predicted"/>
<dbReference type="PANTHER" id="PTHR48111">
    <property type="entry name" value="REGULATOR OF RPOS"/>
    <property type="match status" value="1"/>
</dbReference>